<name>A0A9W4H230_9ACTN</name>
<evidence type="ECO:0000256" key="2">
    <source>
        <dbReference type="ARBA" id="ARBA00022692"/>
    </source>
</evidence>
<dbReference type="InterPro" id="IPR036259">
    <property type="entry name" value="MFS_trans_sf"/>
</dbReference>
<feature type="transmembrane region" description="Helical" evidence="6">
    <location>
        <begin position="189"/>
        <end position="209"/>
    </location>
</feature>
<feature type="transmembrane region" description="Helical" evidence="6">
    <location>
        <begin position="456"/>
        <end position="478"/>
    </location>
</feature>
<dbReference type="GO" id="GO:0022857">
    <property type="term" value="F:transmembrane transporter activity"/>
    <property type="evidence" value="ECO:0007669"/>
    <property type="project" value="InterPro"/>
</dbReference>
<keyword evidence="9" id="KW-1185">Reference proteome</keyword>
<keyword evidence="3 6" id="KW-1133">Transmembrane helix</keyword>
<feature type="transmembrane region" description="Helical" evidence="6">
    <location>
        <begin position="325"/>
        <end position="344"/>
    </location>
</feature>
<evidence type="ECO:0000256" key="1">
    <source>
        <dbReference type="ARBA" id="ARBA00004651"/>
    </source>
</evidence>
<evidence type="ECO:0000313" key="9">
    <source>
        <dbReference type="Proteomes" id="UP001153328"/>
    </source>
</evidence>
<organism evidence="8 9">
    <name type="scientific">Actinacidiphila bryophytorum</name>
    <dbReference type="NCBI Taxonomy" id="1436133"/>
    <lineage>
        <taxon>Bacteria</taxon>
        <taxon>Bacillati</taxon>
        <taxon>Actinomycetota</taxon>
        <taxon>Actinomycetes</taxon>
        <taxon>Kitasatosporales</taxon>
        <taxon>Streptomycetaceae</taxon>
        <taxon>Actinacidiphila</taxon>
    </lineage>
</organism>
<feature type="transmembrane region" description="Helical" evidence="6">
    <location>
        <begin position="387"/>
        <end position="410"/>
    </location>
</feature>
<feature type="transmembrane region" description="Helical" evidence="6">
    <location>
        <begin position="246"/>
        <end position="265"/>
    </location>
</feature>
<feature type="domain" description="Major facilitator superfamily (MFS) profile" evidence="7">
    <location>
        <begin position="30"/>
        <end position="479"/>
    </location>
</feature>
<sequence>MPPAAVPAAPVPASPLPDRGSAPVRGRAVAVAVVMLAVAMDLVDTSAVNVALPSLQAGFSLSSAGVQWLVAGYSLPFAVLLITGGRLGDVIGYRRAFLFGTGGFLAASLVCAFAPGAAVLTGGRVAQGAAAALMVPQATSLLQLMYAPRERARVMGLFGALAGLAAALGPLVGGALLQAGLPGADWRPIFLLNVPVSLAALAAGAALLPPGGSPERVRLDLRGTALAVGGLVLLVLPLIQGPALHWPLWCVLSPAAALPVLALLARDQLARAGRPGGTLVDPGLFLHRSFRAGLLLSLLVEAVMAGLLLSATLTLQAGLGMSAPAAALTTLPMIAGMVVGVAALAEPLVPRLGRNVVTAGCATLAAGAAGTAWVLHHYGDATHGWQLAPTLLLTGTGLGMLMGPLFAITLQHVPPARAGSASGVLESVEQLGGVLGVVSVGTVFLHTSATRGYVPGFAWAAAAALALLAVTAAAVPALPRHFRTEEELGLDP</sequence>
<dbReference type="SUPFAM" id="SSF103473">
    <property type="entry name" value="MFS general substrate transporter"/>
    <property type="match status" value="1"/>
</dbReference>
<feature type="transmembrane region" description="Helical" evidence="6">
    <location>
        <begin position="125"/>
        <end position="147"/>
    </location>
</feature>
<feature type="transmembrane region" description="Helical" evidence="6">
    <location>
        <begin position="294"/>
        <end position="319"/>
    </location>
</feature>
<dbReference type="RefSeq" id="WP_205043185.1">
    <property type="nucleotide sequence ID" value="NZ_CAJVAX010000017.1"/>
</dbReference>
<reference evidence="8" key="1">
    <citation type="submission" date="2021-06" db="EMBL/GenBank/DDBJ databases">
        <authorList>
            <person name="Arsene-Ploetze F."/>
        </authorList>
    </citation>
    <scope>NUCLEOTIDE SEQUENCE</scope>
    <source>
        <strain evidence="8">SBRY1</strain>
    </source>
</reference>
<dbReference type="Gene3D" id="1.20.1250.20">
    <property type="entry name" value="MFS general substrate transporter like domains"/>
    <property type="match status" value="1"/>
</dbReference>
<evidence type="ECO:0000313" key="8">
    <source>
        <dbReference type="EMBL" id="CAG7643920.1"/>
    </source>
</evidence>
<evidence type="ECO:0000256" key="5">
    <source>
        <dbReference type="ARBA" id="ARBA00023251"/>
    </source>
</evidence>
<dbReference type="EMBL" id="CAJVAX010000017">
    <property type="protein sequence ID" value="CAG7643920.1"/>
    <property type="molecule type" value="Genomic_DNA"/>
</dbReference>
<dbReference type="GO" id="GO:0046677">
    <property type="term" value="P:response to antibiotic"/>
    <property type="evidence" value="ECO:0007669"/>
    <property type="project" value="UniProtKB-KW"/>
</dbReference>
<proteinExistence type="predicted"/>
<dbReference type="PANTHER" id="PTHR42718">
    <property type="entry name" value="MAJOR FACILITATOR SUPERFAMILY MULTIDRUG TRANSPORTER MFSC"/>
    <property type="match status" value="1"/>
</dbReference>
<evidence type="ECO:0000256" key="3">
    <source>
        <dbReference type="ARBA" id="ARBA00022989"/>
    </source>
</evidence>
<protein>
    <submittedName>
        <fullName evidence="8">Drug resistance transporter, EmrB/QacA subfamily</fullName>
    </submittedName>
</protein>
<dbReference type="PROSITE" id="PS50850">
    <property type="entry name" value="MFS"/>
    <property type="match status" value="1"/>
</dbReference>
<feature type="transmembrane region" description="Helical" evidence="6">
    <location>
        <begin position="96"/>
        <end position="119"/>
    </location>
</feature>
<evidence type="ECO:0000259" key="7">
    <source>
        <dbReference type="PROSITE" id="PS50850"/>
    </source>
</evidence>
<dbReference type="GO" id="GO:0005886">
    <property type="term" value="C:plasma membrane"/>
    <property type="evidence" value="ECO:0007669"/>
    <property type="project" value="UniProtKB-SubCell"/>
</dbReference>
<gene>
    <name evidence="8" type="ORF">SBRY_30930</name>
</gene>
<accession>A0A9W4H230</accession>
<dbReference type="Pfam" id="PF07690">
    <property type="entry name" value="MFS_1"/>
    <property type="match status" value="1"/>
</dbReference>
<dbReference type="PANTHER" id="PTHR42718:SF39">
    <property type="entry name" value="ACTINORHODIN TRANSPORTER-RELATED"/>
    <property type="match status" value="1"/>
</dbReference>
<keyword evidence="5" id="KW-0046">Antibiotic resistance</keyword>
<dbReference type="Proteomes" id="UP001153328">
    <property type="component" value="Unassembled WGS sequence"/>
</dbReference>
<evidence type="ECO:0000256" key="4">
    <source>
        <dbReference type="ARBA" id="ARBA00023136"/>
    </source>
</evidence>
<dbReference type="Gene3D" id="1.20.1720.10">
    <property type="entry name" value="Multidrug resistance protein D"/>
    <property type="match status" value="1"/>
</dbReference>
<dbReference type="InterPro" id="IPR020846">
    <property type="entry name" value="MFS_dom"/>
</dbReference>
<feature type="transmembrane region" description="Helical" evidence="6">
    <location>
        <begin position="28"/>
        <end position="52"/>
    </location>
</feature>
<keyword evidence="4 6" id="KW-0472">Membrane</keyword>
<feature type="transmembrane region" description="Helical" evidence="6">
    <location>
        <begin position="356"/>
        <end position="375"/>
    </location>
</feature>
<feature type="transmembrane region" description="Helical" evidence="6">
    <location>
        <begin position="221"/>
        <end position="240"/>
    </location>
</feature>
<keyword evidence="2 6" id="KW-0812">Transmembrane</keyword>
<comment type="subcellular location">
    <subcellularLocation>
        <location evidence="1">Cell membrane</location>
        <topology evidence="1">Multi-pass membrane protein</topology>
    </subcellularLocation>
</comment>
<dbReference type="CDD" id="cd17321">
    <property type="entry name" value="MFS_MMR_MDR_like"/>
    <property type="match status" value="1"/>
</dbReference>
<evidence type="ECO:0000256" key="6">
    <source>
        <dbReference type="SAM" id="Phobius"/>
    </source>
</evidence>
<feature type="transmembrane region" description="Helical" evidence="6">
    <location>
        <begin position="154"/>
        <end position="177"/>
    </location>
</feature>
<feature type="transmembrane region" description="Helical" evidence="6">
    <location>
        <begin position="64"/>
        <end position="84"/>
    </location>
</feature>
<dbReference type="InterPro" id="IPR011701">
    <property type="entry name" value="MFS"/>
</dbReference>
<dbReference type="AlphaFoldDB" id="A0A9W4H230"/>
<comment type="caution">
    <text evidence="8">The sequence shown here is derived from an EMBL/GenBank/DDBJ whole genome shotgun (WGS) entry which is preliminary data.</text>
</comment>